<evidence type="ECO:0000256" key="1">
    <source>
        <dbReference type="SAM" id="MobiDB-lite"/>
    </source>
</evidence>
<proteinExistence type="predicted"/>
<gene>
    <name evidence="2" type="ORF">AAL_04238</name>
</gene>
<evidence type="ECO:0000313" key="3">
    <source>
        <dbReference type="Proteomes" id="UP000078544"/>
    </source>
</evidence>
<organism evidence="2 3">
    <name type="scientific">Moelleriella libera RCEF 2490</name>
    <dbReference type="NCBI Taxonomy" id="1081109"/>
    <lineage>
        <taxon>Eukaryota</taxon>
        <taxon>Fungi</taxon>
        <taxon>Dikarya</taxon>
        <taxon>Ascomycota</taxon>
        <taxon>Pezizomycotina</taxon>
        <taxon>Sordariomycetes</taxon>
        <taxon>Hypocreomycetidae</taxon>
        <taxon>Hypocreales</taxon>
        <taxon>Clavicipitaceae</taxon>
        <taxon>Moelleriella</taxon>
    </lineage>
</organism>
<comment type="caution">
    <text evidence="2">The sequence shown here is derived from an EMBL/GenBank/DDBJ whole genome shotgun (WGS) entry which is preliminary data.</text>
</comment>
<feature type="region of interest" description="Disordered" evidence="1">
    <location>
        <begin position="266"/>
        <end position="305"/>
    </location>
</feature>
<sequence>MEQSYMFTPERLSDSVTLLTNRRGWPKWFDDIVDSSKNLGVWSYVDPTKQLDPAVPVEPKAPTPPVLKPFSAREKYETDRAYELRGEREKNEQVLALRLYDNLSEKHRVDMESHRIKLLNYDTDTHNLRLLSNAIRATIADTYRAYLKLDKADTPRAMIKSLQSRIKPLKDSDQAAAVLQDLNTKLRSEPTGCIHDLLEDVALATVELHRLQGPKFDEHAVASNLARTLQKFDKSFAQSLPRKPGGEITATVLEIVEDFKYKMSTKDKSSGVDPESHTSSQLPPLSKRQSKSTNSGKKGNLARPTKKTCPGCKLQHVFPADAWWETCFVFLQLYELDGVPDFFELREEYLDRVEERLRFFPDELIRSREWLKEEYGDDSPWYSSPIVA</sequence>
<name>A0A162ILS4_9HYPO</name>
<dbReference type="AlphaFoldDB" id="A0A162ILS4"/>
<dbReference type="EMBL" id="AZGY01000008">
    <property type="protein sequence ID" value="KZZ95942.1"/>
    <property type="molecule type" value="Genomic_DNA"/>
</dbReference>
<protein>
    <submittedName>
        <fullName evidence="2">Uncharacterized protein</fullName>
    </submittedName>
</protein>
<dbReference type="Proteomes" id="UP000078544">
    <property type="component" value="Unassembled WGS sequence"/>
</dbReference>
<evidence type="ECO:0000313" key="2">
    <source>
        <dbReference type="EMBL" id="KZZ95942.1"/>
    </source>
</evidence>
<accession>A0A162ILS4</accession>
<feature type="compositionally biased region" description="Basic and acidic residues" evidence="1">
    <location>
        <begin position="266"/>
        <end position="276"/>
    </location>
</feature>
<dbReference type="OrthoDB" id="4961108at2759"/>
<keyword evidence="3" id="KW-1185">Reference proteome</keyword>
<reference evidence="2 3" key="1">
    <citation type="journal article" date="2016" name="Genome Biol. Evol.">
        <title>Divergent and convergent evolution of fungal pathogenicity.</title>
        <authorList>
            <person name="Shang Y."/>
            <person name="Xiao G."/>
            <person name="Zheng P."/>
            <person name="Cen K."/>
            <person name="Zhan S."/>
            <person name="Wang C."/>
        </authorList>
    </citation>
    <scope>NUCLEOTIDE SEQUENCE [LARGE SCALE GENOMIC DNA]</scope>
    <source>
        <strain evidence="2 3">RCEF 2490</strain>
    </source>
</reference>